<evidence type="ECO:0000256" key="11">
    <source>
        <dbReference type="PIRNR" id="PIRNR005719"/>
    </source>
</evidence>
<name>A0A2A6CIY9_PRIPA</name>
<keyword evidence="5" id="KW-0498">Mitosis</keyword>
<dbReference type="GO" id="GO:0042464">
    <property type="term" value="P:dosage compensation by hypoactivation of X chromosome"/>
    <property type="evidence" value="ECO:0007669"/>
    <property type="project" value="EnsemblMetazoa"/>
</dbReference>
<reference evidence="12" key="2">
    <citation type="submission" date="2022-06" db="UniProtKB">
        <authorList>
            <consortium name="EnsemblMetazoa"/>
        </authorList>
    </citation>
    <scope>IDENTIFICATION</scope>
    <source>
        <strain evidence="12">PS312</strain>
    </source>
</reference>
<keyword evidence="8" id="KW-0226">DNA condensation</keyword>
<evidence type="ECO:0000256" key="8">
    <source>
        <dbReference type="ARBA" id="ARBA00023067"/>
    </source>
</evidence>
<dbReference type="GO" id="GO:0000775">
    <property type="term" value="C:chromosome, centromeric region"/>
    <property type="evidence" value="ECO:0007669"/>
    <property type="project" value="EnsemblMetazoa"/>
</dbReference>
<dbReference type="AlphaFoldDB" id="A0A2A6CIY9"/>
<comment type="subcellular location">
    <subcellularLocation>
        <location evidence="1 11">Nucleus</location>
    </subcellularLocation>
</comment>
<dbReference type="Gene3D" id="3.40.50.300">
    <property type="entry name" value="P-loop containing nucleotide triphosphate hydrolases"/>
    <property type="match status" value="2"/>
</dbReference>
<dbReference type="Proteomes" id="UP000005239">
    <property type="component" value="Unassembled WGS sequence"/>
</dbReference>
<evidence type="ECO:0000256" key="2">
    <source>
        <dbReference type="ARBA" id="ARBA00005231"/>
    </source>
</evidence>
<sequence>MHIREIEIDGFKSYAQKQVVGKFDEQFNAITGLNGSGKSNILDSICFVLGITNLSHIRAATNNDLIFKQGNAGVTKAFVKITFDNTGPRRFANYGEVVTITRTISIASANSKGTNNYTICGSNASCSAVADLFRSVGLNVNNPHFLIMQGRITKVLNMKPGEILGMIEEAAGTKMYDQKRNQAVSNMEKKDVRLDDIKGLMDNEILPAVQRMKDDREEYLKYQKYERDIEVLRKKQYAFVYDRAQRQAQMCTEEIAEKTEESKQTIESIEEINKEIENMSDKQKEQEKEKGEGLKNEKDEIDREVVAKRAAATEAEKKYEDIRSAIEGAEAKLTRAEGTKGSDMKALAKLEADLQKKEGELGGVEKEGVDLESDIKAAKAKLLALEQGMTTNDAGEIVSLESQITESRTRLTELATDVKTRDARMKELERRKAEKERELAKHTKEDKEYNDEKTKNDKELATLKSEIAKMRFDAQEFSNWKEESKKLGEEIKALEYSKSLIETDMLKNEAQFRDVPGVQRGVDVLGMIPRFFRLKSDENRHVIEHLMGNHNTTTVVRSGEVASRLMNGKAFMYRTTCVPLDGKDDENTKEAKQILAKKLAVAKAIAPHGENVDWAINLVEFDPNHSYIVNHHLARVLVCDTKEAATLLCYNKEVGVRVITRDAEMDVKPSGVTGGGARANHSHGMDLTRMNEWHNAKAELEEKLPRYRELEKKIKDASTQAERHNRMMERQSELTDKIDAHQQKFQYSVVATIRTELDAFEIEIPKILDENKAMHDEMKGLKAKISEYEERKKNEKAFADKEKAEAKKVLKNLQEREKNAKGGFEKAKNTLTAMRSEIAALIQSIKDGEDVIEQSKSQVIEHNKELAEMEKAAKDANVAQNIAEDRRKAFIEKMKKHDENMNQLRKMIEKGKKDIQQKNVRLEEIEREKAKVKDDFAGWMKEAKDILKGNPWISDVKEHFGQKGTNYDFTGYNHTAGLKKIQEMEAEMKKMNANINMDTMSLLASAEERVMALQKKRDQIKKDKEKLWETIEKLDEKKKVELQAAYKSVNKDFNGIFSMLLPGTSAKLDPADGKDPLKGIEIKVAFNGKWKDSLGELSGGQRSLVALSLVLAMLKFRPAPLYILDEVDAALDLSHTQNIGAMIKAHFKESQFIIVSLKEGMFNHANVLFRTRFVDGTSQVSRTDNTK</sequence>
<keyword evidence="6" id="KW-0067">ATP-binding</keyword>
<dbReference type="GO" id="GO:0000796">
    <property type="term" value="C:condensin complex"/>
    <property type="evidence" value="ECO:0000318"/>
    <property type="project" value="GO_Central"/>
</dbReference>
<dbReference type="OrthoDB" id="10255539at2759"/>
<proteinExistence type="inferred from homology"/>
<evidence type="ECO:0000256" key="9">
    <source>
        <dbReference type="ARBA" id="ARBA00023242"/>
    </source>
</evidence>
<keyword evidence="7" id="KW-0175">Coiled coil</keyword>
<dbReference type="InterPro" id="IPR003395">
    <property type="entry name" value="RecF/RecN/SMC_N"/>
</dbReference>
<dbReference type="FunFam" id="3.40.50.300:FF:000385">
    <property type="entry name" value="Structural maintenance of chromosomes 2"/>
    <property type="match status" value="1"/>
</dbReference>
<protein>
    <recommendedName>
        <fullName evidence="11">Structural maintenance of chromosomes protein</fullName>
    </recommendedName>
</protein>
<dbReference type="Pfam" id="PF02463">
    <property type="entry name" value="SMC_N"/>
    <property type="match status" value="1"/>
</dbReference>
<dbReference type="InterPro" id="IPR024704">
    <property type="entry name" value="SMC"/>
</dbReference>
<dbReference type="GO" id="GO:0005524">
    <property type="term" value="F:ATP binding"/>
    <property type="evidence" value="ECO:0007669"/>
    <property type="project" value="UniProtKB-KW"/>
</dbReference>
<evidence type="ECO:0000256" key="1">
    <source>
        <dbReference type="ARBA" id="ARBA00004123"/>
    </source>
</evidence>
<organism evidence="12 13">
    <name type="scientific">Pristionchus pacificus</name>
    <name type="common">Parasitic nematode worm</name>
    <dbReference type="NCBI Taxonomy" id="54126"/>
    <lineage>
        <taxon>Eukaryota</taxon>
        <taxon>Metazoa</taxon>
        <taxon>Ecdysozoa</taxon>
        <taxon>Nematoda</taxon>
        <taxon>Chromadorea</taxon>
        <taxon>Rhabditida</taxon>
        <taxon>Rhabditina</taxon>
        <taxon>Diplogasteromorpha</taxon>
        <taxon>Diplogasteroidea</taxon>
        <taxon>Neodiplogasteridae</taxon>
        <taxon>Pristionchus</taxon>
    </lineage>
</organism>
<keyword evidence="3" id="KW-0132">Cell division</keyword>
<dbReference type="InterPro" id="IPR027120">
    <property type="entry name" value="Smc2_ABC"/>
</dbReference>
<dbReference type="GO" id="GO:0009792">
    <property type="term" value="P:embryo development ending in birth or egg hatching"/>
    <property type="evidence" value="ECO:0007669"/>
    <property type="project" value="EnsemblMetazoa"/>
</dbReference>
<accession>A0A8R1UHQ5</accession>
<gene>
    <name evidence="12" type="primary">WBGene00114841</name>
</gene>
<dbReference type="GO" id="GO:0016887">
    <property type="term" value="F:ATP hydrolysis activity"/>
    <property type="evidence" value="ECO:0007669"/>
    <property type="project" value="InterPro"/>
</dbReference>
<dbReference type="GO" id="GO:0007076">
    <property type="term" value="P:mitotic chromosome condensation"/>
    <property type="evidence" value="ECO:0000318"/>
    <property type="project" value="GO_Central"/>
</dbReference>
<dbReference type="SUPFAM" id="SSF52540">
    <property type="entry name" value="P-loop containing nucleoside triphosphate hydrolases"/>
    <property type="match status" value="1"/>
</dbReference>
<dbReference type="PIRSF" id="PIRSF005719">
    <property type="entry name" value="SMC"/>
    <property type="match status" value="1"/>
</dbReference>
<dbReference type="GO" id="GO:0000785">
    <property type="term" value="C:chromatin"/>
    <property type="evidence" value="ECO:0000318"/>
    <property type="project" value="GO_Central"/>
</dbReference>
<dbReference type="GO" id="GO:0003682">
    <property type="term" value="F:chromatin binding"/>
    <property type="evidence" value="ECO:0000318"/>
    <property type="project" value="GO_Central"/>
</dbReference>
<evidence type="ECO:0000313" key="12">
    <source>
        <dbReference type="EnsemblMetazoa" id="PPA25287.1"/>
    </source>
</evidence>
<keyword evidence="10" id="KW-0131">Cell cycle</keyword>
<dbReference type="GO" id="GO:0000793">
    <property type="term" value="C:condensed chromosome"/>
    <property type="evidence" value="ECO:0000318"/>
    <property type="project" value="GO_Central"/>
</dbReference>
<comment type="similarity">
    <text evidence="2">Belongs to the SMC family. SMC2 subfamily.</text>
</comment>
<dbReference type="GO" id="GO:0110039">
    <property type="term" value="P:positive regulation of nematode male tail tip morphogenesis"/>
    <property type="evidence" value="ECO:0007669"/>
    <property type="project" value="EnsemblMetazoa"/>
</dbReference>
<accession>A0A2A6CIY9</accession>
<reference evidence="13" key="1">
    <citation type="journal article" date="2008" name="Nat. Genet.">
        <title>The Pristionchus pacificus genome provides a unique perspective on nematode lifestyle and parasitism.</title>
        <authorList>
            <person name="Dieterich C."/>
            <person name="Clifton S.W."/>
            <person name="Schuster L.N."/>
            <person name="Chinwalla A."/>
            <person name="Delehaunty K."/>
            <person name="Dinkelacker I."/>
            <person name="Fulton L."/>
            <person name="Fulton R."/>
            <person name="Godfrey J."/>
            <person name="Minx P."/>
            <person name="Mitreva M."/>
            <person name="Roeseler W."/>
            <person name="Tian H."/>
            <person name="Witte H."/>
            <person name="Yang S.P."/>
            <person name="Wilson R.K."/>
            <person name="Sommer R.J."/>
        </authorList>
    </citation>
    <scope>NUCLEOTIDE SEQUENCE [LARGE SCALE GENOMIC DNA]</scope>
    <source>
        <strain evidence="13">PS312</strain>
    </source>
</reference>
<dbReference type="EnsemblMetazoa" id="PPA25287.1">
    <property type="protein sequence ID" value="PPA25287.1"/>
    <property type="gene ID" value="WBGene00114841"/>
</dbReference>
<dbReference type="Pfam" id="PF06470">
    <property type="entry name" value="SMC_hinge"/>
    <property type="match status" value="1"/>
</dbReference>
<evidence type="ECO:0000256" key="5">
    <source>
        <dbReference type="ARBA" id="ARBA00022776"/>
    </source>
</evidence>
<keyword evidence="9 11" id="KW-0539">Nucleus</keyword>
<dbReference type="InterPro" id="IPR036277">
    <property type="entry name" value="SMC_hinge_sf"/>
</dbReference>
<dbReference type="PANTHER" id="PTHR43977">
    <property type="entry name" value="STRUCTURAL MAINTENANCE OF CHROMOSOMES PROTEIN 3"/>
    <property type="match status" value="1"/>
</dbReference>
<evidence type="ECO:0000256" key="10">
    <source>
        <dbReference type="ARBA" id="ARBA00023306"/>
    </source>
</evidence>
<evidence type="ECO:0000256" key="4">
    <source>
        <dbReference type="ARBA" id="ARBA00022741"/>
    </source>
</evidence>
<evidence type="ECO:0000256" key="3">
    <source>
        <dbReference type="ARBA" id="ARBA00022618"/>
    </source>
</evidence>
<dbReference type="InterPro" id="IPR027417">
    <property type="entry name" value="P-loop_NTPase"/>
</dbReference>
<evidence type="ECO:0000256" key="7">
    <source>
        <dbReference type="ARBA" id="ARBA00023054"/>
    </source>
</evidence>
<dbReference type="Gene3D" id="3.30.70.1620">
    <property type="match status" value="1"/>
</dbReference>
<keyword evidence="13" id="KW-1185">Reference proteome</keyword>
<dbReference type="SUPFAM" id="SSF75553">
    <property type="entry name" value="Smc hinge domain"/>
    <property type="match status" value="1"/>
</dbReference>
<keyword evidence="4" id="KW-0547">Nucleotide-binding</keyword>
<dbReference type="InterPro" id="IPR010935">
    <property type="entry name" value="SMC_hinge"/>
</dbReference>
<evidence type="ECO:0000313" key="13">
    <source>
        <dbReference type="Proteomes" id="UP000005239"/>
    </source>
</evidence>
<dbReference type="GO" id="GO:0051301">
    <property type="term" value="P:cell division"/>
    <property type="evidence" value="ECO:0007669"/>
    <property type="project" value="UniProtKB-KW"/>
</dbReference>
<dbReference type="CDD" id="cd03273">
    <property type="entry name" value="ABC_SMC2_euk"/>
    <property type="match status" value="1"/>
</dbReference>
<evidence type="ECO:0000256" key="6">
    <source>
        <dbReference type="ARBA" id="ARBA00022840"/>
    </source>
</evidence>
<dbReference type="GO" id="GO:0046536">
    <property type="term" value="C:dosage compensation complex"/>
    <property type="evidence" value="ECO:0007669"/>
    <property type="project" value="EnsemblMetazoa"/>
</dbReference>